<accession>A0A1H9SRR3</accession>
<evidence type="ECO:0000259" key="2">
    <source>
        <dbReference type="Pfam" id="PF06114"/>
    </source>
</evidence>
<dbReference type="AlphaFoldDB" id="A0A1H9SRR3"/>
<feature type="compositionally biased region" description="Basic and acidic residues" evidence="1">
    <location>
        <begin position="345"/>
        <end position="359"/>
    </location>
</feature>
<feature type="domain" description="N-terminal" evidence="3">
    <location>
        <begin position="21"/>
        <end position="108"/>
    </location>
</feature>
<evidence type="ECO:0000259" key="3">
    <source>
        <dbReference type="Pfam" id="PF08401"/>
    </source>
</evidence>
<dbReference type="Proteomes" id="UP000198815">
    <property type="component" value="Unassembled WGS sequence"/>
</dbReference>
<evidence type="ECO:0000313" key="4">
    <source>
        <dbReference type="EMBL" id="SER87558.1"/>
    </source>
</evidence>
<feature type="domain" description="IrrE N-terminal-like" evidence="2">
    <location>
        <begin position="207"/>
        <end position="270"/>
    </location>
</feature>
<evidence type="ECO:0000256" key="1">
    <source>
        <dbReference type="SAM" id="MobiDB-lite"/>
    </source>
</evidence>
<protein>
    <submittedName>
        <fullName evidence="4">Antirestriction protein ArdC</fullName>
    </submittedName>
</protein>
<name>A0A1H9SRR3_9ACTN</name>
<dbReference type="OrthoDB" id="7605626at2"/>
<sequence length="359" mass="38683">MTPRGEDQHAAREARLDELHDKLATAVDQVVSGEDWKRALAFAANFRSRSFNNTLLIWAQHAAAFERGLVPEPTPSYVAGYKQWQGLGRQVQKGQPGYQIIAPITGRFASANPQDAESWRRLGKFDKPRPGETVRSKMVGVRPAYVWDASQTAGDDIPEPPRPKLLEGEAPEGLWEGLAAQVKAAGFALTDAASASLIHGANGVTDYLAHTVTVRADMDAAARVKTLAHELGHVLMHGPDNQEARQHRGIGEVEAESVALMVGAAHGMDTSGYTIPYVSTWAAQVEGREPAEVVKATGERVRSVALKILDQLDTAQVGNGTPPGLERDTPTRDAPRQPAAADRAAPARREPVLAEARSL</sequence>
<dbReference type="EMBL" id="FOGZ01000015">
    <property type="protein sequence ID" value="SER87558.1"/>
    <property type="molecule type" value="Genomic_DNA"/>
</dbReference>
<feature type="region of interest" description="Disordered" evidence="1">
    <location>
        <begin position="314"/>
        <end position="359"/>
    </location>
</feature>
<dbReference type="Pfam" id="PF08401">
    <property type="entry name" value="ArdcN"/>
    <property type="match status" value="1"/>
</dbReference>
<evidence type="ECO:0000313" key="5">
    <source>
        <dbReference type="Proteomes" id="UP000198815"/>
    </source>
</evidence>
<dbReference type="RefSeq" id="WP_091969916.1">
    <property type="nucleotide sequence ID" value="NZ_FOGZ01000015.1"/>
</dbReference>
<feature type="compositionally biased region" description="Basic and acidic residues" evidence="1">
    <location>
        <begin position="325"/>
        <end position="335"/>
    </location>
</feature>
<reference evidence="5" key="1">
    <citation type="submission" date="2016-10" db="EMBL/GenBank/DDBJ databases">
        <authorList>
            <person name="Varghese N."/>
            <person name="Submissions S."/>
        </authorList>
    </citation>
    <scope>NUCLEOTIDE SEQUENCE [LARGE SCALE GENOMIC DNA]</scope>
    <source>
        <strain evidence="5">DSM 16859</strain>
    </source>
</reference>
<dbReference type="InterPro" id="IPR010359">
    <property type="entry name" value="IrrE_HExxH"/>
</dbReference>
<proteinExistence type="predicted"/>
<dbReference type="InterPro" id="IPR013610">
    <property type="entry name" value="ArdC_N"/>
</dbReference>
<dbReference type="Pfam" id="PF06114">
    <property type="entry name" value="Peptidase_M78"/>
    <property type="match status" value="1"/>
</dbReference>
<gene>
    <name evidence="4" type="ORF">SAMN05443377_11535</name>
</gene>
<organism evidence="4 5">
    <name type="scientific">Propionibacterium cyclohexanicum</name>
    <dbReference type="NCBI Taxonomy" id="64702"/>
    <lineage>
        <taxon>Bacteria</taxon>
        <taxon>Bacillati</taxon>
        <taxon>Actinomycetota</taxon>
        <taxon>Actinomycetes</taxon>
        <taxon>Propionibacteriales</taxon>
        <taxon>Propionibacteriaceae</taxon>
        <taxon>Propionibacterium</taxon>
    </lineage>
</organism>
<dbReference type="STRING" id="64702.SAMN05443377_11535"/>
<dbReference type="GO" id="GO:0003697">
    <property type="term" value="F:single-stranded DNA binding"/>
    <property type="evidence" value="ECO:0007669"/>
    <property type="project" value="InterPro"/>
</dbReference>
<keyword evidence="5" id="KW-1185">Reference proteome</keyword>